<evidence type="ECO:0000313" key="2">
    <source>
        <dbReference type="Proteomes" id="UP001159427"/>
    </source>
</evidence>
<evidence type="ECO:0000313" key="1">
    <source>
        <dbReference type="EMBL" id="CAH3142090.1"/>
    </source>
</evidence>
<dbReference type="EMBL" id="CALNXI010000830">
    <property type="protein sequence ID" value="CAH3142090.1"/>
    <property type="molecule type" value="Genomic_DNA"/>
</dbReference>
<gene>
    <name evidence="1" type="ORF">PEVE_00042413</name>
</gene>
<proteinExistence type="predicted"/>
<protein>
    <recommendedName>
        <fullName evidence="3">Galectin</fullName>
    </recommendedName>
</protein>
<dbReference type="Proteomes" id="UP001159427">
    <property type="component" value="Unassembled WGS sequence"/>
</dbReference>
<keyword evidence="2" id="KW-1185">Reference proteome</keyword>
<reference evidence="1 2" key="1">
    <citation type="submission" date="2022-05" db="EMBL/GenBank/DDBJ databases">
        <authorList>
            <consortium name="Genoscope - CEA"/>
            <person name="William W."/>
        </authorList>
    </citation>
    <scope>NUCLEOTIDE SEQUENCE [LARGE SCALE GENOMIC DNA]</scope>
</reference>
<accession>A0ABN8PI56</accession>
<comment type="caution">
    <text evidence="1">The sequence shown here is derived from an EMBL/GenBank/DDBJ whole genome shotgun (WGS) entry which is preliminary data.</text>
</comment>
<evidence type="ECO:0008006" key="3">
    <source>
        <dbReference type="Google" id="ProtNLM"/>
    </source>
</evidence>
<sequence>MFGPFESSKLYEEDFPFEAHLKVRLINDQHTAQVEFRNTFQLTGRNLSLCT</sequence>
<organism evidence="1 2">
    <name type="scientific">Porites evermanni</name>
    <dbReference type="NCBI Taxonomy" id="104178"/>
    <lineage>
        <taxon>Eukaryota</taxon>
        <taxon>Metazoa</taxon>
        <taxon>Cnidaria</taxon>
        <taxon>Anthozoa</taxon>
        <taxon>Hexacorallia</taxon>
        <taxon>Scleractinia</taxon>
        <taxon>Fungiina</taxon>
        <taxon>Poritidae</taxon>
        <taxon>Porites</taxon>
    </lineage>
</organism>
<name>A0ABN8PI56_9CNID</name>